<organism evidence="1 2">
    <name type="scientific">Ammonifex thiophilus</name>
    <dbReference type="NCBI Taxonomy" id="444093"/>
    <lineage>
        <taxon>Bacteria</taxon>
        <taxon>Bacillati</taxon>
        <taxon>Bacillota</taxon>
        <taxon>Clostridia</taxon>
        <taxon>Thermoanaerobacterales</taxon>
        <taxon>Thermoanaerobacteraceae</taxon>
        <taxon>Ammonifex</taxon>
    </lineage>
</organism>
<evidence type="ECO:0000313" key="2">
    <source>
        <dbReference type="Proteomes" id="UP000256329"/>
    </source>
</evidence>
<gene>
    <name evidence="1" type="ORF">DXX99_03030</name>
</gene>
<keyword evidence="2" id="KW-1185">Reference proteome</keyword>
<dbReference type="EMBL" id="QSLN01000002">
    <property type="protein sequence ID" value="RDV84296.1"/>
    <property type="molecule type" value="Genomic_DNA"/>
</dbReference>
<reference evidence="1 2" key="1">
    <citation type="submission" date="2018-08" db="EMBL/GenBank/DDBJ databases">
        <title>Form III RuBisCO-mediated autotrophy in Thermodesulfobium bacteria.</title>
        <authorList>
            <person name="Toshchakov S.V."/>
            <person name="Kublanov I.V."/>
            <person name="Frolov E."/>
            <person name="Bonch-Osmolovskaya E.A."/>
            <person name="Tourova T.P."/>
            <person name="Chernych N.A."/>
            <person name="Lebedinsky A.V."/>
        </authorList>
    </citation>
    <scope>NUCLEOTIDE SEQUENCE [LARGE SCALE GENOMIC DNA]</scope>
    <source>
        <strain evidence="1 2">SR</strain>
    </source>
</reference>
<name>A0A3D8P4Z9_9THEO</name>
<evidence type="ECO:0000313" key="1">
    <source>
        <dbReference type="EMBL" id="RDV84296.1"/>
    </source>
</evidence>
<dbReference type="AlphaFoldDB" id="A0A3D8P4Z9"/>
<dbReference type="RefSeq" id="WP_115792038.1">
    <property type="nucleotide sequence ID" value="NZ_QSLN01000002.1"/>
</dbReference>
<comment type="caution">
    <text evidence="1">The sequence shown here is derived from an EMBL/GenBank/DDBJ whole genome shotgun (WGS) entry which is preliminary data.</text>
</comment>
<protein>
    <submittedName>
        <fullName evidence="1">DUF4912 domain-containing protein</fullName>
    </submittedName>
</protein>
<dbReference type="Pfam" id="PF16258">
    <property type="entry name" value="DUF4912"/>
    <property type="match status" value="1"/>
</dbReference>
<accession>A0A3D8P4Z9</accession>
<dbReference type="Proteomes" id="UP000256329">
    <property type="component" value="Unassembled WGS sequence"/>
</dbReference>
<proteinExistence type="predicted"/>
<dbReference type="OrthoDB" id="9812700at2"/>
<dbReference type="InterPro" id="IPR032585">
    <property type="entry name" value="DUF4912"/>
</dbReference>
<sequence>MGESRLAGGYGDNVLVLLSREPSVLFAYWELSPATQLVIVGKKWGLRLWSRRGAHLTLLREVFPSFFCGDWYFTELEAGASYRCELGWWENSFFVPLLVSDWTETPPVPVPWRPPLPEELPEVRLLVEAELEVGVGYFSWISPLKKE</sequence>